<sequence length="263" mass="29395">MARARNIKPGFFKNEILGVADPLYSLLFEGLWILADRAGKLEDRPLRIKAEVFPYRDGLDIEAMLTWLQDQGFIRRYVVAGKRYILVLEFVKHQNPHKNETESEIPDPEEIGTKPELIGSTRADPGFLIPDSLIPDSLNSDSLLPAAAAPAQRATRLPADWVLPMAWGEWTVAEFPGWKADFIRNEAAKFADFWRAKSGKDATKLDWQATWRNWCRNAKPPGRSFGGAVSDSDRAAANAQSTADAARILGFDNLTPETIDAEE</sequence>
<gene>
    <name evidence="1" type="ORF">RD110_10895</name>
</gene>
<protein>
    <recommendedName>
        <fullName evidence="3">DnaT DNA-binding domain-containing protein</fullName>
    </recommendedName>
</protein>
<name>A0A1P8JV62_9BURK</name>
<accession>A0A1P8JV62</accession>
<evidence type="ECO:0008006" key="3">
    <source>
        <dbReference type="Google" id="ProtNLM"/>
    </source>
</evidence>
<evidence type="ECO:0000313" key="2">
    <source>
        <dbReference type="Proteomes" id="UP000186609"/>
    </source>
</evidence>
<organism evidence="1 2">
    <name type="scientific">Rhodoferax koreensis</name>
    <dbReference type="NCBI Taxonomy" id="1842727"/>
    <lineage>
        <taxon>Bacteria</taxon>
        <taxon>Pseudomonadati</taxon>
        <taxon>Pseudomonadota</taxon>
        <taxon>Betaproteobacteria</taxon>
        <taxon>Burkholderiales</taxon>
        <taxon>Comamonadaceae</taxon>
        <taxon>Rhodoferax</taxon>
    </lineage>
</organism>
<dbReference type="AlphaFoldDB" id="A0A1P8JV62"/>
<dbReference type="EMBL" id="CP019236">
    <property type="protein sequence ID" value="APW37634.1"/>
    <property type="molecule type" value="Genomic_DNA"/>
</dbReference>
<dbReference type="STRING" id="1842727.RD110_10895"/>
<dbReference type="RefSeq" id="WP_076199353.1">
    <property type="nucleotide sequence ID" value="NZ_CP019236.1"/>
</dbReference>
<dbReference type="Proteomes" id="UP000186609">
    <property type="component" value="Chromosome"/>
</dbReference>
<dbReference type="OrthoDB" id="5526813at2"/>
<evidence type="ECO:0000313" key="1">
    <source>
        <dbReference type="EMBL" id="APW37634.1"/>
    </source>
</evidence>
<keyword evidence="2" id="KW-1185">Reference proteome</keyword>
<dbReference type="KEGG" id="rhy:RD110_10895"/>
<reference evidence="1 2" key="1">
    <citation type="submission" date="2017-01" db="EMBL/GenBank/DDBJ databases">
        <authorList>
            <person name="Mah S.A."/>
            <person name="Swanson W.J."/>
            <person name="Moy G.W."/>
            <person name="Vacquier V.D."/>
        </authorList>
    </citation>
    <scope>NUCLEOTIDE SEQUENCE [LARGE SCALE GENOMIC DNA]</scope>
    <source>
        <strain evidence="1 2">DCY110</strain>
    </source>
</reference>
<proteinExistence type="predicted"/>